<dbReference type="InterPro" id="IPR038078">
    <property type="entry name" value="PhoU-like_sf"/>
</dbReference>
<keyword evidence="3" id="KW-1185">Reference proteome</keyword>
<gene>
    <name evidence="2" type="ORF">C7Y72_13850</name>
</gene>
<protein>
    <submittedName>
        <fullName evidence="2">DUF47 domain-containing protein</fullName>
    </submittedName>
</protein>
<proteinExistence type="inferred from homology"/>
<dbReference type="SUPFAM" id="SSF109755">
    <property type="entry name" value="PhoU-like"/>
    <property type="match status" value="1"/>
</dbReference>
<accession>A0A2T4UN33</accession>
<dbReference type="Gene3D" id="1.20.58.220">
    <property type="entry name" value="Phosphate transport system protein phou homolog 2, domain 2"/>
    <property type="match status" value="1"/>
</dbReference>
<dbReference type="OrthoDB" id="9797568at2"/>
<dbReference type="Pfam" id="PF01865">
    <property type="entry name" value="PhoU_div"/>
    <property type="match status" value="1"/>
</dbReference>
<reference evidence="2 3" key="1">
    <citation type="submission" date="2018-03" db="EMBL/GenBank/DDBJ databases">
        <title>Aquarubrobacter algicola gen. nov., sp. nov., a novel actinobacterium isolated from shallow eutrophic lake during the end of cyanobacterial harmful algal blooms.</title>
        <authorList>
            <person name="Chun S.J."/>
        </authorList>
    </citation>
    <scope>NUCLEOTIDE SEQUENCE [LARGE SCALE GENOMIC DNA]</scope>
    <source>
        <strain evidence="2 3">Seoho-28</strain>
    </source>
</reference>
<name>A0A2T4UN33_9ACTN</name>
<comment type="caution">
    <text evidence="2">The sequence shown here is derived from an EMBL/GenBank/DDBJ whole genome shotgun (WGS) entry which is preliminary data.</text>
</comment>
<dbReference type="InterPro" id="IPR052912">
    <property type="entry name" value="UPF0111_domain"/>
</dbReference>
<dbReference type="InterPro" id="IPR018445">
    <property type="entry name" value="Put_Phosphate_transp_reg"/>
</dbReference>
<dbReference type="Proteomes" id="UP000240739">
    <property type="component" value="Unassembled WGS sequence"/>
</dbReference>
<evidence type="ECO:0000313" key="2">
    <source>
        <dbReference type="EMBL" id="PTL60638.1"/>
    </source>
</evidence>
<organism evidence="2 3">
    <name type="scientific">Paraconexibacter algicola</name>
    <dbReference type="NCBI Taxonomy" id="2133960"/>
    <lineage>
        <taxon>Bacteria</taxon>
        <taxon>Bacillati</taxon>
        <taxon>Actinomycetota</taxon>
        <taxon>Thermoleophilia</taxon>
        <taxon>Solirubrobacterales</taxon>
        <taxon>Paraconexibacteraceae</taxon>
        <taxon>Paraconexibacter</taxon>
    </lineage>
</organism>
<comment type="similarity">
    <text evidence="1">Belongs to the UPF0111 family.</text>
</comment>
<dbReference type="RefSeq" id="WP_107569462.1">
    <property type="nucleotide sequence ID" value="NZ_PYYB01000001.1"/>
</dbReference>
<dbReference type="PANTHER" id="PTHR37298:SF1">
    <property type="entry name" value="UPF0111 PROTEIN YKAA"/>
    <property type="match status" value="1"/>
</dbReference>
<dbReference type="AlphaFoldDB" id="A0A2T4UN33"/>
<dbReference type="EMBL" id="PYYB01000001">
    <property type="protein sequence ID" value="PTL60638.1"/>
    <property type="molecule type" value="Genomic_DNA"/>
</dbReference>
<evidence type="ECO:0000313" key="3">
    <source>
        <dbReference type="Proteomes" id="UP000240739"/>
    </source>
</evidence>
<evidence type="ECO:0000256" key="1">
    <source>
        <dbReference type="ARBA" id="ARBA00008591"/>
    </source>
</evidence>
<dbReference type="PANTHER" id="PTHR37298">
    <property type="entry name" value="UPF0111 PROTEIN YKAA"/>
    <property type="match status" value="1"/>
</dbReference>
<sequence length="210" mass="23393">MPLLLRRAAPDEELLRLLEESGRNVQRAGLLLRDLLKDYPEHDELARELILCEHEGDRITHDIIHRLNGAARRRRPAFDPADIHALATALDDVVDYAEQTADELSVYRVEAPMEQAVALADVLVGAGEQVARALRCLRTGSDMGTHLVEIHRLENEGDRLERDGVAALFVGGIDPMAVIRWKDIFASLEASVDACETVAHVLEGITLKRR</sequence>